<dbReference type="NCBIfam" id="TIGR00959">
    <property type="entry name" value="ffh"/>
    <property type="match status" value="1"/>
</dbReference>
<dbReference type="Gene3D" id="3.40.50.300">
    <property type="entry name" value="P-loop containing nucleotide triphosphate hydrolases"/>
    <property type="match status" value="1"/>
</dbReference>
<feature type="domain" description="SRP54-type proteins GTP-binding" evidence="10">
    <location>
        <begin position="271"/>
        <end position="284"/>
    </location>
</feature>
<evidence type="ECO:0000256" key="3">
    <source>
        <dbReference type="ARBA" id="ARBA00022801"/>
    </source>
</evidence>
<keyword evidence="6" id="KW-0733">Signal recognition particle</keyword>
<dbReference type="GO" id="GO:0006614">
    <property type="term" value="P:SRP-dependent cotranslational protein targeting to membrane"/>
    <property type="evidence" value="ECO:0007669"/>
    <property type="project" value="InterPro"/>
</dbReference>
<dbReference type="Gene3D" id="1.20.120.140">
    <property type="entry name" value="Signal recognition particle SRP54, nucleotide-binding domain"/>
    <property type="match status" value="1"/>
</dbReference>
<protein>
    <recommendedName>
        <fullName evidence="8">signal-recognition-particle GTPase</fullName>
        <ecNumber evidence="8">3.6.5.4</ecNumber>
    </recommendedName>
</protein>
<dbReference type="Pfam" id="PF02978">
    <property type="entry name" value="SRP_SPB"/>
    <property type="match status" value="1"/>
</dbReference>
<reference evidence="11" key="1">
    <citation type="submission" date="2020-05" db="EMBL/GenBank/DDBJ databases">
        <authorList>
            <person name="Chiriac C."/>
            <person name="Salcher M."/>
            <person name="Ghai R."/>
            <person name="Kavagutti S V."/>
        </authorList>
    </citation>
    <scope>NUCLEOTIDE SEQUENCE</scope>
</reference>
<accession>A0A6J5ZN12</accession>
<dbReference type="FunFam" id="3.40.50.300:FF:000022">
    <property type="entry name" value="Signal recognition particle 54 kDa subunit"/>
    <property type="match status" value="1"/>
</dbReference>
<comment type="similarity">
    <text evidence="1">Belongs to the GTP-binding SRP family. SRP54 subfamily.</text>
</comment>
<keyword evidence="5" id="KW-0342">GTP-binding</keyword>
<dbReference type="SMART" id="SM00382">
    <property type="entry name" value="AAA"/>
    <property type="match status" value="1"/>
</dbReference>
<evidence type="ECO:0000256" key="4">
    <source>
        <dbReference type="ARBA" id="ARBA00022884"/>
    </source>
</evidence>
<evidence type="ECO:0000259" key="10">
    <source>
        <dbReference type="PROSITE" id="PS00300"/>
    </source>
</evidence>
<dbReference type="PROSITE" id="PS00300">
    <property type="entry name" value="SRP54"/>
    <property type="match status" value="1"/>
</dbReference>
<dbReference type="GO" id="GO:0005786">
    <property type="term" value="C:signal recognition particle, endoplasmic reticulum targeting"/>
    <property type="evidence" value="ECO:0007669"/>
    <property type="project" value="UniProtKB-KW"/>
</dbReference>
<dbReference type="SMART" id="SM00963">
    <property type="entry name" value="SRP54_N"/>
    <property type="match status" value="1"/>
</dbReference>
<dbReference type="HAMAP" id="MF_00306">
    <property type="entry name" value="SRP54"/>
    <property type="match status" value="1"/>
</dbReference>
<feature type="compositionally biased region" description="Low complexity" evidence="9">
    <location>
        <begin position="445"/>
        <end position="455"/>
    </location>
</feature>
<gene>
    <name evidence="11" type="ORF">UFOPK3770_01077</name>
</gene>
<evidence type="ECO:0000313" key="11">
    <source>
        <dbReference type="EMBL" id="CAB4342399.1"/>
    </source>
</evidence>
<evidence type="ECO:0000256" key="9">
    <source>
        <dbReference type="SAM" id="MobiDB-lite"/>
    </source>
</evidence>
<dbReference type="Pfam" id="PF00448">
    <property type="entry name" value="SRP54"/>
    <property type="match status" value="1"/>
</dbReference>
<dbReference type="InterPro" id="IPR000897">
    <property type="entry name" value="SRP54_GTPase_dom"/>
</dbReference>
<dbReference type="InterPro" id="IPR022941">
    <property type="entry name" value="SRP54"/>
</dbReference>
<keyword evidence="4" id="KW-0694">RNA-binding</keyword>
<dbReference type="AlphaFoldDB" id="A0A6J5ZN12"/>
<evidence type="ECO:0000256" key="2">
    <source>
        <dbReference type="ARBA" id="ARBA00022741"/>
    </source>
</evidence>
<feature type="region of interest" description="Disordered" evidence="9">
    <location>
        <begin position="439"/>
        <end position="505"/>
    </location>
</feature>
<dbReference type="SUPFAM" id="SSF52540">
    <property type="entry name" value="P-loop containing nucleoside triphosphate hydrolases"/>
    <property type="match status" value="1"/>
</dbReference>
<dbReference type="GO" id="GO:0005525">
    <property type="term" value="F:GTP binding"/>
    <property type="evidence" value="ECO:0007669"/>
    <property type="project" value="UniProtKB-KW"/>
</dbReference>
<dbReference type="PANTHER" id="PTHR11564:SF5">
    <property type="entry name" value="SIGNAL RECOGNITION PARTICLE SUBUNIT SRP54"/>
    <property type="match status" value="1"/>
</dbReference>
<dbReference type="InterPro" id="IPR042101">
    <property type="entry name" value="SRP54_N_sf"/>
</dbReference>
<evidence type="ECO:0000256" key="1">
    <source>
        <dbReference type="ARBA" id="ARBA00005450"/>
    </source>
</evidence>
<dbReference type="InterPro" id="IPR013822">
    <property type="entry name" value="Signal_recog_particl_SRP54_hlx"/>
</dbReference>
<keyword evidence="3" id="KW-0378">Hydrolase</keyword>
<organism evidence="11">
    <name type="scientific">freshwater metagenome</name>
    <dbReference type="NCBI Taxonomy" id="449393"/>
    <lineage>
        <taxon>unclassified sequences</taxon>
        <taxon>metagenomes</taxon>
        <taxon>ecological metagenomes</taxon>
    </lineage>
</organism>
<dbReference type="SMART" id="SM00962">
    <property type="entry name" value="SRP54"/>
    <property type="match status" value="1"/>
</dbReference>
<dbReference type="GO" id="GO:0003924">
    <property type="term" value="F:GTPase activity"/>
    <property type="evidence" value="ECO:0007669"/>
    <property type="project" value="InterPro"/>
</dbReference>
<dbReference type="Pfam" id="PF02881">
    <property type="entry name" value="SRP54_N"/>
    <property type="match status" value="1"/>
</dbReference>
<evidence type="ECO:0000256" key="7">
    <source>
        <dbReference type="ARBA" id="ARBA00023274"/>
    </source>
</evidence>
<dbReference type="PANTHER" id="PTHR11564">
    <property type="entry name" value="SIGNAL RECOGNITION PARTICLE 54K PROTEIN SRP54"/>
    <property type="match status" value="1"/>
</dbReference>
<evidence type="ECO:0000256" key="8">
    <source>
        <dbReference type="ARBA" id="ARBA00035672"/>
    </source>
</evidence>
<dbReference type="SUPFAM" id="SSF47446">
    <property type="entry name" value="Signal peptide-binding domain"/>
    <property type="match status" value="1"/>
</dbReference>
<dbReference type="InterPro" id="IPR027417">
    <property type="entry name" value="P-loop_NTPase"/>
</dbReference>
<dbReference type="GO" id="GO:0008312">
    <property type="term" value="F:7S RNA binding"/>
    <property type="evidence" value="ECO:0007669"/>
    <property type="project" value="InterPro"/>
</dbReference>
<keyword evidence="2" id="KW-0547">Nucleotide-binding</keyword>
<keyword evidence="7" id="KW-0687">Ribonucleoprotein</keyword>
<dbReference type="Gene3D" id="1.10.260.30">
    <property type="entry name" value="Signal recognition particle, SRP54 subunit, M-domain"/>
    <property type="match status" value="1"/>
</dbReference>
<dbReference type="InterPro" id="IPR003593">
    <property type="entry name" value="AAA+_ATPase"/>
</dbReference>
<dbReference type="InterPro" id="IPR004780">
    <property type="entry name" value="SRP"/>
</dbReference>
<dbReference type="CDD" id="cd18539">
    <property type="entry name" value="SRP_G"/>
    <property type="match status" value="1"/>
</dbReference>
<evidence type="ECO:0000256" key="6">
    <source>
        <dbReference type="ARBA" id="ARBA00023135"/>
    </source>
</evidence>
<name>A0A6J5ZN12_9ZZZZ</name>
<evidence type="ECO:0000256" key="5">
    <source>
        <dbReference type="ARBA" id="ARBA00023134"/>
    </source>
</evidence>
<dbReference type="EC" id="3.6.5.4" evidence="8"/>
<dbReference type="EMBL" id="CAESAJ010000136">
    <property type="protein sequence ID" value="CAB4342399.1"/>
    <property type="molecule type" value="Genomic_DNA"/>
</dbReference>
<proteinExistence type="inferred from homology"/>
<dbReference type="InterPro" id="IPR004125">
    <property type="entry name" value="Signal_recog_particle_SRP54_M"/>
</dbReference>
<dbReference type="InterPro" id="IPR036891">
    <property type="entry name" value="Signal_recog_part_SRP54_M_sf"/>
</dbReference>
<sequence>MFASLSSRLTASLKQLRGKGRLTEQDIDDAVRDIRIALLDADVALPVVRDFCATIKQRALGAEVSAALNPAQQIIKIVNEELTQILGGQTRRIRLAKNPPTVILLAGLQGAGKTTLAGKLALHLREQGHQPLLVAADLQRPNAVDQLKVVGDQAKSVVFAPEPGNGKGDPVKVAKNAIKFARDKYHDVVIVDTAGRLAIDADLMKQLKKIRDEVNPDEVLLVIDAMTGQDAVNTAATFNSEIGIDAVVLTKLDGDARGGAALSVTTVTGKPIMFASVGEKLSDFEVFHPDRMASRILDMGDVLTLIEQAERTLDKDQTEKFANKVKSGESFTLSDFQDQMQQLRKMGSMSKMLGMLPGMGDMKKQIENIDDKEIDKVGAIISSMTVAERDDPKILNGSRRLRIARGSGTQVSDVNGLVDRFTQAQKMMKQMAKGGGMPGMPPGVAPMGARGPARAPVKKGKPKGAQKSGNPAKRAAEAQGRPAEEQAPMDSLTELPDAFRGFLGS</sequence>